<organism evidence="11 12">
    <name type="scientific">Corynebacterium ureicelerivorans</name>
    <dbReference type="NCBI Taxonomy" id="401472"/>
    <lineage>
        <taxon>Bacteria</taxon>
        <taxon>Bacillati</taxon>
        <taxon>Actinomycetota</taxon>
        <taxon>Actinomycetes</taxon>
        <taxon>Mycobacteriales</taxon>
        <taxon>Corynebacteriaceae</taxon>
        <taxon>Corynebacterium</taxon>
    </lineage>
</organism>
<dbReference type="AlphaFoldDB" id="A0A077HII8"/>
<keyword evidence="5 8" id="KW-0028">Amino-acid biosynthesis</keyword>
<dbReference type="KEGG" id="cuv:CUREI_01045"/>
<evidence type="ECO:0000259" key="10">
    <source>
        <dbReference type="Pfam" id="PF14748"/>
    </source>
</evidence>
<evidence type="ECO:0000256" key="3">
    <source>
        <dbReference type="ARBA" id="ARBA00023002"/>
    </source>
</evidence>
<dbReference type="InterPro" id="IPR028939">
    <property type="entry name" value="P5C_Rdtase_cat_N"/>
</dbReference>
<dbReference type="FunFam" id="1.10.3730.10:FF:000001">
    <property type="entry name" value="Pyrroline-5-carboxylate reductase"/>
    <property type="match status" value="1"/>
</dbReference>
<dbReference type="PIRSF" id="PIRSF000193">
    <property type="entry name" value="Pyrrol-5-carb_rd"/>
    <property type="match status" value="1"/>
</dbReference>
<dbReference type="PANTHER" id="PTHR11645">
    <property type="entry name" value="PYRROLINE-5-CARBOXYLATE REDUCTASE"/>
    <property type="match status" value="1"/>
</dbReference>
<feature type="binding site" evidence="7">
    <location>
        <position position="34"/>
    </location>
    <ligand>
        <name>NADP(+)</name>
        <dbReference type="ChEBI" id="CHEBI:58349"/>
    </ligand>
</feature>
<dbReference type="Pfam" id="PF03807">
    <property type="entry name" value="F420_oxidored"/>
    <property type="match status" value="1"/>
</dbReference>
<evidence type="ECO:0000259" key="9">
    <source>
        <dbReference type="Pfam" id="PF03807"/>
    </source>
</evidence>
<evidence type="ECO:0000256" key="1">
    <source>
        <dbReference type="ARBA" id="ARBA00005525"/>
    </source>
</evidence>
<evidence type="ECO:0000256" key="4">
    <source>
        <dbReference type="ARBA" id="ARBA00058118"/>
    </source>
</evidence>
<dbReference type="HAMAP" id="MF_01925">
    <property type="entry name" value="P5C_reductase"/>
    <property type="match status" value="1"/>
</dbReference>
<dbReference type="Proteomes" id="UP000028939">
    <property type="component" value="Chromosome"/>
</dbReference>
<dbReference type="GO" id="GO:0055129">
    <property type="term" value="P:L-proline biosynthetic process"/>
    <property type="evidence" value="ECO:0007669"/>
    <property type="project" value="UniProtKB-UniRule"/>
</dbReference>
<keyword evidence="2 5" id="KW-0521">NADP</keyword>
<dbReference type="EMBL" id="CP009215">
    <property type="protein sequence ID" value="AIL96090.1"/>
    <property type="molecule type" value="Genomic_DNA"/>
</dbReference>
<dbReference type="EC" id="1.5.1.2" evidence="5 6"/>
<dbReference type="PROSITE" id="PS00521">
    <property type="entry name" value="P5CR"/>
    <property type="match status" value="1"/>
</dbReference>
<evidence type="ECO:0000256" key="7">
    <source>
        <dbReference type="PIRSR" id="PIRSR000193-1"/>
    </source>
</evidence>
<evidence type="ECO:0000313" key="11">
    <source>
        <dbReference type="EMBL" id="AIL96090.1"/>
    </source>
</evidence>
<proteinExistence type="inferred from homology"/>
<keyword evidence="5 8" id="KW-0641">Proline biosynthesis</keyword>
<keyword evidence="3 5" id="KW-0560">Oxidoreductase</keyword>
<sequence>MERIAVIGAGNIGEALISGLVASGVDPAAITATSRSQERSAELAKRYGVRTTADNREAVRDADVALLCVKPGQVLDVIADVGEELINSGSSTVLVSLAAGITLAAMDGAVSAAGTPTVRVMPNTPMVVGKGVLAVACGRFVDGNQRSDVVKLLSAVGQVVEVSESQMDAVTAISGSGPAYFFLVAEALTDAGVSLGLPRDMAEQLACATAAGAGAMLEGGDSPVQLRANVSSPAGTTVRAIRELEESGLRGAFYRATEICARRSEELGKA</sequence>
<dbReference type="SUPFAM" id="SSF51735">
    <property type="entry name" value="NAD(P)-binding Rossmann-fold domains"/>
    <property type="match status" value="1"/>
</dbReference>
<dbReference type="GO" id="GO:0005737">
    <property type="term" value="C:cytoplasm"/>
    <property type="evidence" value="ECO:0007669"/>
    <property type="project" value="UniProtKB-SubCell"/>
</dbReference>
<dbReference type="InterPro" id="IPR008927">
    <property type="entry name" value="6-PGluconate_DH-like_C_sf"/>
</dbReference>
<evidence type="ECO:0000256" key="8">
    <source>
        <dbReference type="RuleBase" id="RU003903"/>
    </source>
</evidence>
<comment type="subcellular location">
    <subcellularLocation>
        <location evidence="5">Cytoplasm</location>
    </subcellularLocation>
</comment>
<feature type="domain" description="Pyrroline-5-carboxylate reductase catalytic N-terminal" evidence="9">
    <location>
        <begin position="3"/>
        <end position="100"/>
    </location>
</feature>
<dbReference type="OrthoDB" id="9805754at2"/>
<gene>
    <name evidence="5" type="primary">proC</name>
    <name evidence="11" type="ORF">CUREI_01045</name>
</gene>
<reference evidence="11 12" key="1">
    <citation type="submission" date="2014-08" db="EMBL/GenBank/DDBJ databases">
        <title>Complete genome sequence of Corynebacterium ureicelerivorans DSM 45051, a lipophilic and urea-splitting isolate from a blood culture of a septicaemia patient.</title>
        <authorList>
            <person name="Tippelt A."/>
            <person name="Albersmeier A."/>
            <person name="Brinkrolf K."/>
            <person name="Ruckert C."/>
            <person name="Tauch A."/>
        </authorList>
    </citation>
    <scope>NUCLEOTIDE SEQUENCE [LARGE SCALE GENOMIC DNA]</scope>
    <source>
        <strain evidence="11 12">IMMIB RIV-2301</strain>
    </source>
</reference>
<dbReference type="SUPFAM" id="SSF48179">
    <property type="entry name" value="6-phosphogluconate dehydrogenase C-terminal domain-like"/>
    <property type="match status" value="1"/>
</dbReference>
<comment type="pathway">
    <text evidence="5 8">Amino-acid biosynthesis; L-proline biosynthesis; L-proline from L-glutamate 5-semialdehyde: step 1/1.</text>
</comment>
<evidence type="ECO:0000256" key="5">
    <source>
        <dbReference type="HAMAP-Rule" id="MF_01925"/>
    </source>
</evidence>
<dbReference type="UniPathway" id="UPA00098">
    <property type="reaction ID" value="UER00361"/>
</dbReference>
<comment type="catalytic activity">
    <reaction evidence="5 8">
        <text>L-proline + NADP(+) = (S)-1-pyrroline-5-carboxylate + NADPH + 2 H(+)</text>
        <dbReference type="Rhea" id="RHEA:14109"/>
        <dbReference type="ChEBI" id="CHEBI:15378"/>
        <dbReference type="ChEBI" id="CHEBI:17388"/>
        <dbReference type="ChEBI" id="CHEBI:57783"/>
        <dbReference type="ChEBI" id="CHEBI:58349"/>
        <dbReference type="ChEBI" id="CHEBI:60039"/>
        <dbReference type="EC" id="1.5.1.2"/>
    </reaction>
</comment>
<dbReference type="NCBIfam" id="TIGR00112">
    <property type="entry name" value="proC"/>
    <property type="match status" value="1"/>
</dbReference>
<dbReference type="Gene3D" id="3.40.50.720">
    <property type="entry name" value="NAD(P)-binding Rossmann-like Domain"/>
    <property type="match status" value="1"/>
</dbReference>
<keyword evidence="12" id="KW-1185">Reference proteome</keyword>
<dbReference type="HOGENOM" id="CLU_042344_0_0_11"/>
<comment type="catalytic activity">
    <reaction evidence="5">
        <text>L-proline + NAD(+) = (S)-1-pyrroline-5-carboxylate + NADH + 2 H(+)</text>
        <dbReference type="Rhea" id="RHEA:14105"/>
        <dbReference type="ChEBI" id="CHEBI:15378"/>
        <dbReference type="ChEBI" id="CHEBI:17388"/>
        <dbReference type="ChEBI" id="CHEBI:57540"/>
        <dbReference type="ChEBI" id="CHEBI:57945"/>
        <dbReference type="ChEBI" id="CHEBI:60039"/>
        <dbReference type="EC" id="1.5.1.2"/>
    </reaction>
</comment>
<dbReference type="STRING" id="401472.CUREI_01045"/>
<keyword evidence="5" id="KW-0963">Cytoplasm</keyword>
<feature type="binding site" evidence="7">
    <location>
        <position position="55"/>
    </location>
    <ligand>
        <name>NADPH</name>
        <dbReference type="ChEBI" id="CHEBI:57783"/>
    </ligand>
</feature>
<protein>
    <recommendedName>
        <fullName evidence="5 6">Pyrroline-5-carboxylate reductase</fullName>
        <shortName evidence="5">P5C reductase</shortName>
        <shortName evidence="5">P5CR</shortName>
        <ecNumber evidence="5 6">1.5.1.2</ecNumber>
    </recommendedName>
    <alternativeName>
        <fullName evidence="5">PCA reductase</fullName>
    </alternativeName>
</protein>
<dbReference type="InterPro" id="IPR029036">
    <property type="entry name" value="P5CR_dimer"/>
</dbReference>
<accession>A0A077HII8</accession>
<dbReference type="Pfam" id="PF14748">
    <property type="entry name" value="P5CR_dimer"/>
    <property type="match status" value="1"/>
</dbReference>
<comment type="function">
    <text evidence="4 5">Catalyzes the reduction of 1-pyrroline-5-carboxylate (PCA) to L-proline.</text>
</comment>
<evidence type="ECO:0000256" key="6">
    <source>
        <dbReference type="NCBIfam" id="TIGR00112"/>
    </source>
</evidence>
<evidence type="ECO:0000313" key="12">
    <source>
        <dbReference type="Proteomes" id="UP000028939"/>
    </source>
</evidence>
<comment type="similarity">
    <text evidence="1 5 8">Belongs to the pyrroline-5-carboxylate reductase family.</text>
</comment>
<evidence type="ECO:0000256" key="2">
    <source>
        <dbReference type="ARBA" id="ARBA00022857"/>
    </source>
</evidence>
<name>A0A077HII8_9CORY</name>
<feature type="domain" description="Pyrroline-5-carboxylate reductase dimerisation" evidence="10">
    <location>
        <begin position="164"/>
        <end position="267"/>
    </location>
</feature>
<dbReference type="InterPro" id="IPR036291">
    <property type="entry name" value="NAD(P)-bd_dom_sf"/>
</dbReference>
<dbReference type="PANTHER" id="PTHR11645:SF0">
    <property type="entry name" value="PYRROLINE-5-CARBOXYLATE REDUCTASE 3"/>
    <property type="match status" value="1"/>
</dbReference>
<dbReference type="RefSeq" id="WP_038609402.1">
    <property type="nucleotide sequence ID" value="NZ_CP009215.1"/>
</dbReference>
<dbReference type="InterPro" id="IPR000304">
    <property type="entry name" value="Pyrroline-COOH_reductase"/>
</dbReference>
<dbReference type="GO" id="GO:0004735">
    <property type="term" value="F:pyrroline-5-carboxylate reductase activity"/>
    <property type="evidence" value="ECO:0007669"/>
    <property type="project" value="UniProtKB-UniRule"/>
</dbReference>
<dbReference type="InterPro" id="IPR053790">
    <property type="entry name" value="P5CR-like_CS"/>
</dbReference>
<dbReference type="Gene3D" id="1.10.3730.10">
    <property type="entry name" value="ProC C-terminal domain-like"/>
    <property type="match status" value="1"/>
</dbReference>